<keyword evidence="6" id="KW-0509">mRNA transport</keyword>
<name>A0A0L0V9W3_9BASI</name>
<dbReference type="STRING" id="1165861.A0A0L0V9W3"/>
<evidence type="ECO:0000256" key="1">
    <source>
        <dbReference type="ARBA" id="ARBA00004123"/>
    </source>
</evidence>
<keyword evidence="12" id="KW-1185">Reference proteome</keyword>
<sequence>MFSQIGNQQQQQQQQSEASNQLRLLKRSIESTSSSNNNSSNNNNNKKKITNNNRHTEQLKNIKSTPVRSRQPPPHRSTLSARLSSKPTKNRQSRIIGNQSQSETAIDTLRKLLQSRWDPVTKLLDLANLAQDKILKAAGIAPPGQKGAPLKTAGAIWKLCTEICPNVRSISLADNQLQSLQPMSISSLVTHFPELSNLSLSGNRLSSYTDLNPLSSINQNRKKGNTSSTPAGFKALRELILTGNPIRLNAEKDGPQGLQTYLFEVVRRFPSLEVLDGEAIDPIMKATITTASLNGSTSMSKPSGDTLLLPIQPPLPLSIKPAFFNDSTTSSVVAGFCLQFFKAFDENRQSLMDVYATKSSFSLCASPYIPCRSKMAGLTRNRPEMPAQQVPTWNEYINISRNNARLKGAKLSERIANGPAEIIEYMKRIPGTKHPIQSAEDQHKFVVDSWQMPGLVNESTSCSGAVIYVTIHGEFQEFPSLTVRSFDRTFMLGAAGPASAAALKGWPCVILTDQLTVRGYSSPQAWSTTAPLPQTTIPNSVPILASSLPTPTSTVSAQPELTSEQKNQLVQKLMDLTKLNMNFTIDCLTQNHWDLDNSIKNFNDILSRGGLPSDAFLHQLP</sequence>
<reference evidence="12" key="1">
    <citation type="submission" date="2014-03" db="EMBL/GenBank/DDBJ databases">
        <title>The Genome Sequence of Puccinia striiformis f. sp. tritici PST-78.</title>
        <authorList>
            <consortium name="The Broad Institute Genome Sequencing Platform"/>
            <person name="Cuomo C."/>
            <person name="Hulbert S."/>
            <person name="Chen X."/>
            <person name="Walker B."/>
            <person name="Young S.K."/>
            <person name="Zeng Q."/>
            <person name="Gargeya S."/>
            <person name="Fitzgerald M."/>
            <person name="Haas B."/>
            <person name="Abouelleil A."/>
            <person name="Alvarado L."/>
            <person name="Arachchi H.M."/>
            <person name="Berlin A.M."/>
            <person name="Chapman S.B."/>
            <person name="Goldberg J."/>
            <person name="Griggs A."/>
            <person name="Gujja S."/>
            <person name="Hansen M."/>
            <person name="Howarth C."/>
            <person name="Imamovic A."/>
            <person name="Larimer J."/>
            <person name="McCowan C."/>
            <person name="Montmayeur A."/>
            <person name="Murphy C."/>
            <person name="Neiman D."/>
            <person name="Pearson M."/>
            <person name="Priest M."/>
            <person name="Roberts A."/>
            <person name="Saif S."/>
            <person name="Shea T."/>
            <person name="Sisk P."/>
            <person name="Sykes S."/>
            <person name="Wortman J."/>
            <person name="Nusbaum C."/>
            <person name="Birren B."/>
        </authorList>
    </citation>
    <scope>NUCLEOTIDE SEQUENCE [LARGE SCALE GENOMIC DNA]</scope>
    <source>
        <strain evidence="12">race PST-78</strain>
    </source>
</reference>
<evidence type="ECO:0000256" key="6">
    <source>
        <dbReference type="ARBA" id="ARBA00022816"/>
    </source>
</evidence>
<dbReference type="Pfam" id="PF22602">
    <property type="entry name" value="NXF_NTF2"/>
    <property type="match status" value="1"/>
</dbReference>
<dbReference type="SUPFAM" id="SSF46934">
    <property type="entry name" value="UBA-like"/>
    <property type="match status" value="1"/>
</dbReference>
<feature type="region of interest" description="Disordered" evidence="8">
    <location>
        <begin position="30"/>
        <end position="100"/>
    </location>
</feature>
<comment type="subcellular location">
    <subcellularLocation>
        <location evidence="1">Nucleus</location>
    </subcellularLocation>
</comment>
<dbReference type="PANTHER" id="PTHR10662">
    <property type="entry name" value="NUCLEAR RNA EXPORT FACTOR"/>
    <property type="match status" value="1"/>
</dbReference>
<evidence type="ECO:0000259" key="9">
    <source>
        <dbReference type="PROSITE" id="PS50177"/>
    </source>
</evidence>
<dbReference type="GO" id="GO:0005634">
    <property type="term" value="C:nucleus"/>
    <property type="evidence" value="ECO:0007669"/>
    <property type="project" value="UniProtKB-SubCell"/>
</dbReference>
<dbReference type="InterPro" id="IPR032710">
    <property type="entry name" value="NTF2-like_dom_sf"/>
</dbReference>
<dbReference type="SUPFAM" id="SSF54427">
    <property type="entry name" value="NTF2-like"/>
    <property type="match status" value="1"/>
</dbReference>
<dbReference type="InterPro" id="IPR030217">
    <property type="entry name" value="NXF_fam"/>
</dbReference>
<evidence type="ECO:0000313" key="12">
    <source>
        <dbReference type="Proteomes" id="UP000054564"/>
    </source>
</evidence>
<dbReference type="InterPro" id="IPR005637">
    <property type="entry name" value="TAP_C_dom"/>
</dbReference>
<evidence type="ECO:0000259" key="10">
    <source>
        <dbReference type="PROSITE" id="PS51281"/>
    </source>
</evidence>
<keyword evidence="3" id="KW-0813">Transport</keyword>
<dbReference type="PROSITE" id="PS50177">
    <property type="entry name" value="NTF2_DOMAIN"/>
    <property type="match status" value="1"/>
</dbReference>
<comment type="similarity">
    <text evidence="2">Belongs to the NXF family.</text>
</comment>
<feature type="compositionally biased region" description="Low complexity" evidence="8">
    <location>
        <begin position="31"/>
        <end position="44"/>
    </location>
</feature>
<dbReference type="OrthoDB" id="25872at2759"/>
<dbReference type="SMART" id="SM00804">
    <property type="entry name" value="TAP_C"/>
    <property type="match status" value="1"/>
</dbReference>
<dbReference type="Pfam" id="PF03943">
    <property type="entry name" value="TAP_C"/>
    <property type="match status" value="1"/>
</dbReference>
<feature type="domain" description="TAP-C" evidence="10">
    <location>
        <begin position="564"/>
        <end position="619"/>
    </location>
</feature>
<gene>
    <name evidence="11" type="ORF">PSTG_10768</name>
</gene>
<proteinExistence type="inferred from homology"/>
<dbReference type="GO" id="GO:0016973">
    <property type="term" value="P:poly(A)+ mRNA export from nucleus"/>
    <property type="evidence" value="ECO:0007669"/>
    <property type="project" value="TreeGrafter"/>
</dbReference>
<keyword evidence="4" id="KW-0433">Leucine-rich repeat</keyword>
<dbReference type="FunFam" id="3.10.450.50:FF:000013">
    <property type="entry name" value="mRNA export factor mex67"/>
    <property type="match status" value="1"/>
</dbReference>
<dbReference type="InterPro" id="IPR009060">
    <property type="entry name" value="UBA-like_sf"/>
</dbReference>
<evidence type="ECO:0000313" key="11">
    <source>
        <dbReference type="EMBL" id="KNE95971.1"/>
    </source>
</evidence>
<evidence type="ECO:0000256" key="5">
    <source>
        <dbReference type="ARBA" id="ARBA00022737"/>
    </source>
</evidence>
<dbReference type="InterPro" id="IPR002075">
    <property type="entry name" value="NTF2_dom"/>
</dbReference>
<dbReference type="SUPFAM" id="SSF52058">
    <property type="entry name" value="L domain-like"/>
    <property type="match status" value="1"/>
</dbReference>
<dbReference type="EMBL" id="AJIL01000089">
    <property type="protein sequence ID" value="KNE95971.1"/>
    <property type="molecule type" value="Genomic_DNA"/>
</dbReference>
<dbReference type="Proteomes" id="UP000054564">
    <property type="component" value="Unassembled WGS sequence"/>
</dbReference>
<dbReference type="PROSITE" id="PS51281">
    <property type="entry name" value="TAP_C"/>
    <property type="match status" value="1"/>
</dbReference>
<accession>A0A0L0V9W3</accession>
<feature type="compositionally biased region" description="Polar residues" evidence="8">
    <location>
        <begin position="77"/>
        <end position="87"/>
    </location>
</feature>
<keyword evidence="7" id="KW-0539">Nucleus</keyword>
<dbReference type="AlphaFoldDB" id="A0A0L0V9W3"/>
<feature type="domain" description="NTF2" evidence="9">
    <location>
        <begin position="332"/>
        <end position="517"/>
    </location>
</feature>
<dbReference type="GO" id="GO:0003723">
    <property type="term" value="F:RNA binding"/>
    <property type="evidence" value="ECO:0007669"/>
    <property type="project" value="TreeGrafter"/>
</dbReference>
<dbReference type="PANTHER" id="PTHR10662:SF22">
    <property type="entry name" value="NUCLEAR RNA EXPORT FACTOR 1"/>
    <property type="match status" value="1"/>
</dbReference>
<dbReference type="CDD" id="cd14342">
    <property type="entry name" value="UBA_TAP-C"/>
    <property type="match status" value="1"/>
</dbReference>
<evidence type="ECO:0000256" key="2">
    <source>
        <dbReference type="ARBA" id="ARBA00009285"/>
    </source>
</evidence>
<evidence type="ECO:0008006" key="13">
    <source>
        <dbReference type="Google" id="ProtNLM"/>
    </source>
</evidence>
<dbReference type="Gene3D" id="1.10.8.10">
    <property type="entry name" value="DNA helicase RuvA subunit, C-terminal domain"/>
    <property type="match status" value="1"/>
</dbReference>
<evidence type="ECO:0000256" key="8">
    <source>
        <dbReference type="SAM" id="MobiDB-lite"/>
    </source>
</evidence>
<protein>
    <recommendedName>
        <fullName evidence="13">TAP-C domain-containing protein</fullName>
    </recommendedName>
</protein>
<dbReference type="InterPro" id="IPR032675">
    <property type="entry name" value="LRR_dom_sf"/>
</dbReference>
<evidence type="ECO:0000256" key="7">
    <source>
        <dbReference type="ARBA" id="ARBA00023242"/>
    </source>
</evidence>
<dbReference type="Gene3D" id="3.10.450.50">
    <property type="match status" value="1"/>
</dbReference>
<evidence type="ECO:0000256" key="4">
    <source>
        <dbReference type="ARBA" id="ARBA00022614"/>
    </source>
</evidence>
<keyword evidence="5" id="KW-0677">Repeat</keyword>
<feature type="region of interest" description="Disordered" evidence="8">
    <location>
        <begin position="1"/>
        <end position="20"/>
    </location>
</feature>
<dbReference type="InterPro" id="IPR018222">
    <property type="entry name" value="Nuclear_transport_factor_2_euk"/>
</dbReference>
<evidence type="ECO:0000256" key="3">
    <source>
        <dbReference type="ARBA" id="ARBA00022448"/>
    </source>
</evidence>
<dbReference type="InterPro" id="IPR001611">
    <property type="entry name" value="Leu-rich_rpt"/>
</dbReference>
<dbReference type="PROSITE" id="PS51450">
    <property type="entry name" value="LRR"/>
    <property type="match status" value="1"/>
</dbReference>
<dbReference type="Gene3D" id="3.80.10.10">
    <property type="entry name" value="Ribonuclease Inhibitor"/>
    <property type="match status" value="1"/>
</dbReference>
<organism evidence="11 12">
    <name type="scientific">Puccinia striiformis f. sp. tritici PST-78</name>
    <dbReference type="NCBI Taxonomy" id="1165861"/>
    <lineage>
        <taxon>Eukaryota</taxon>
        <taxon>Fungi</taxon>
        <taxon>Dikarya</taxon>
        <taxon>Basidiomycota</taxon>
        <taxon>Pucciniomycotina</taxon>
        <taxon>Pucciniomycetes</taxon>
        <taxon>Pucciniales</taxon>
        <taxon>Pucciniaceae</taxon>
        <taxon>Puccinia</taxon>
    </lineage>
</organism>
<comment type="caution">
    <text evidence="11">The sequence shown here is derived from an EMBL/GenBank/DDBJ whole genome shotgun (WGS) entry which is preliminary data.</text>
</comment>